<reference evidence="3 4" key="2">
    <citation type="journal article" date="2017" name="Front. Plant Sci.">
        <title>Gene Classification and Mining of Molecular Markers Useful in Red Clover (Trifolium pratense) Breeding.</title>
        <authorList>
            <person name="Istvanek J."/>
            <person name="Dluhosova J."/>
            <person name="Dluhos P."/>
            <person name="Patkova L."/>
            <person name="Nedelnik J."/>
            <person name="Repkova J."/>
        </authorList>
    </citation>
    <scope>NUCLEOTIDE SEQUENCE [LARGE SCALE GENOMIC DNA]</scope>
    <source>
        <strain evidence="4">cv. Tatra</strain>
        <tissue evidence="3">Young leaves</tissue>
    </source>
</reference>
<dbReference type="InterPro" id="IPR041677">
    <property type="entry name" value="DNA2/NAM7_AAA_11"/>
</dbReference>
<protein>
    <submittedName>
        <fullName evidence="3">DNA-binding protein smubp-2</fullName>
    </submittedName>
</protein>
<dbReference type="SUPFAM" id="SSF52540">
    <property type="entry name" value="P-loop containing nucleoside triphosphate hydrolases"/>
    <property type="match status" value="1"/>
</dbReference>
<dbReference type="EMBL" id="ASHM01081199">
    <property type="protein sequence ID" value="PNX59678.1"/>
    <property type="molecule type" value="Genomic_DNA"/>
</dbReference>
<evidence type="ECO:0000313" key="4">
    <source>
        <dbReference type="Proteomes" id="UP000236291"/>
    </source>
</evidence>
<proteinExistence type="predicted"/>
<keyword evidence="3" id="KW-0238">DNA-binding</keyword>
<dbReference type="Pfam" id="PF13087">
    <property type="entry name" value="AAA_12"/>
    <property type="match status" value="1"/>
</dbReference>
<evidence type="ECO:0000313" key="3">
    <source>
        <dbReference type="EMBL" id="PNX59678.1"/>
    </source>
</evidence>
<dbReference type="Proteomes" id="UP000236291">
    <property type="component" value="Unassembled WGS sequence"/>
</dbReference>
<reference evidence="3 4" key="1">
    <citation type="journal article" date="2014" name="Am. J. Bot.">
        <title>Genome assembly and annotation for red clover (Trifolium pratense; Fabaceae).</title>
        <authorList>
            <person name="Istvanek J."/>
            <person name="Jaros M."/>
            <person name="Krenek A."/>
            <person name="Repkova J."/>
        </authorList>
    </citation>
    <scope>NUCLEOTIDE SEQUENCE [LARGE SCALE GENOMIC DNA]</scope>
    <source>
        <strain evidence="4">cv. Tatra</strain>
        <tissue evidence="3">Young leaves</tissue>
    </source>
</reference>
<feature type="non-terminal residue" evidence="3">
    <location>
        <position position="146"/>
    </location>
</feature>
<dbReference type="STRING" id="57577.A0A2K3K081"/>
<sequence>MKQVQFLVIDEAAQLKECESTIPLQLNGLRRCILIGDERQLPAMVKSKIADRAEFGRSLFERLVMLGYKKHMLNVQYRMHPSISMFPCKEFYDNQLSDAQIVTKISYNKRFLEGTMYGSYSFINISKGKEQSNHDHSLKNVIEAAA</sequence>
<dbReference type="GO" id="GO:0003677">
    <property type="term" value="F:DNA binding"/>
    <property type="evidence" value="ECO:0007669"/>
    <property type="project" value="UniProtKB-KW"/>
</dbReference>
<dbReference type="PANTHER" id="PTHR10887:SF522">
    <property type="entry name" value="P-LOOP CONTAINING NUCLEOSIDE TRIPHOSPHATE HYDROLASES SUPERFAMILY PROTEIN"/>
    <property type="match status" value="1"/>
</dbReference>
<name>A0A2K3K081_TRIPR</name>
<organism evidence="3 4">
    <name type="scientific">Trifolium pratense</name>
    <name type="common">Red clover</name>
    <dbReference type="NCBI Taxonomy" id="57577"/>
    <lineage>
        <taxon>Eukaryota</taxon>
        <taxon>Viridiplantae</taxon>
        <taxon>Streptophyta</taxon>
        <taxon>Embryophyta</taxon>
        <taxon>Tracheophyta</taxon>
        <taxon>Spermatophyta</taxon>
        <taxon>Magnoliopsida</taxon>
        <taxon>eudicotyledons</taxon>
        <taxon>Gunneridae</taxon>
        <taxon>Pentapetalae</taxon>
        <taxon>rosids</taxon>
        <taxon>fabids</taxon>
        <taxon>Fabales</taxon>
        <taxon>Fabaceae</taxon>
        <taxon>Papilionoideae</taxon>
        <taxon>50 kb inversion clade</taxon>
        <taxon>NPAAA clade</taxon>
        <taxon>Hologalegina</taxon>
        <taxon>IRL clade</taxon>
        <taxon>Trifolieae</taxon>
        <taxon>Trifolium</taxon>
    </lineage>
</organism>
<comment type="caution">
    <text evidence="3">The sequence shown here is derived from an EMBL/GenBank/DDBJ whole genome shotgun (WGS) entry which is preliminary data.</text>
</comment>
<accession>A0A2K3K081</accession>
<dbReference type="AlphaFoldDB" id="A0A2K3K081"/>
<dbReference type="PANTHER" id="PTHR10887">
    <property type="entry name" value="DNA2/NAM7 HELICASE FAMILY"/>
    <property type="match status" value="1"/>
</dbReference>
<feature type="domain" description="DNA2/NAM7 helicase-like C-terminal" evidence="2">
    <location>
        <begin position="56"/>
        <end position="145"/>
    </location>
</feature>
<dbReference type="InterPro" id="IPR045055">
    <property type="entry name" value="DNA2/NAM7-like"/>
</dbReference>
<dbReference type="Gene3D" id="3.40.50.300">
    <property type="entry name" value="P-loop containing nucleotide triphosphate hydrolases"/>
    <property type="match status" value="2"/>
</dbReference>
<evidence type="ECO:0000259" key="1">
    <source>
        <dbReference type="Pfam" id="PF13086"/>
    </source>
</evidence>
<gene>
    <name evidence="3" type="ORF">L195_g051541</name>
</gene>
<dbReference type="InterPro" id="IPR027417">
    <property type="entry name" value="P-loop_NTPase"/>
</dbReference>
<evidence type="ECO:0000259" key="2">
    <source>
        <dbReference type="Pfam" id="PF13087"/>
    </source>
</evidence>
<feature type="domain" description="DNA2/NAM7 helicase helicase" evidence="1">
    <location>
        <begin position="2"/>
        <end position="48"/>
    </location>
</feature>
<dbReference type="InterPro" id="IPR041679">
    <property type="entry name" value="DNA2/NAM7-like_C"/>
</dbReference>
<dbReference type="GO" id="GO:0004386">
    <property type="term" value="F:helicase activity"/>
    <property type="evidence" value="ECO:0007669"/>
    <property type="project" value="InterPro"/>
</dbReference>
<dbReference type="ExpressionAtlas" id="A0A2K3K081">
    <property type="expression patterns" value="baseline"/>
</dbReference>
<dbReference type="Pfam" id="PF13086">
    <property type="entry name" value="AAA_11"/>
    <property type="match status" value="1"/>
</dbReference>